<dbReference type="GO" id="GO:0016579">
    <property type="term" value="P:protein deubiquitination"/>
    <property type="evidence" value="ECO:0007669"/>
    <property type="project" value="InterPro"/>
</dbReference>
<dbReference type="GO" id="GO:0008270">
    <property type="term" value="F:zinc ion binding"/>
    <property type="evidence" value="ECO:0007669"/>
    <property type="project" value="UniProtKB-KW"/>
</dbReference>
<evidence type="ECO:0000256" key="2">
    <source>
        <dbReference type="ARBA" id="ARBA00009085"/>
    </source>
</evidence>
<comment type="similarity">
    <text evidence="2 11">Belongs to the peptidase C19 family.</text>
</comment>
<comment type="caution">
    <text evidence="16">The sequence shown here is derived from an EMBL/GenBank/DDBJ whole genome shotgun (WGS) entry which is preliminary data.</text>
</comment>
<evidence type="ECO:0000256" key="12">
    <source>
        <dbReference type="SAM" id="MobiDB-lite"/>
    </source>
</evidence>
<dbReference type="Pfam" id="PF00443">
    <property type="entry name" value="UCH"/>
    <property type="match status" value="1"/>
</dbReference>
<evidence type="ECO:0000259" key="13">
    <source>
        <dbReference type="PROSITE" id="PS50235"/>
    </source>
</evidence>
<keyword evidence="7 11" id="KW-0378">Hydrolase</keyword>
<dbReference type="PROSITE" id="PS51283">
    <property type="entry name" value="DUSP"/>
    <property type="match status" value="1"/>
</dbReference>
<dbReference type="Gene3D" id="3.90.70.10">
    <property type="entry name" value="Cysteine proteinases"/>
    <property type="match status" value="2"/>
</dbReference>
<dbReference type="Pfam" id="PF01753">
    <property type="entry name" value="zf-MYND"/>
    <property type="match status" value="2"/>
</dbReference>
<feature type="region of interest" description="Disordered" evidence="12">
    <location>
        <begin position="84"/>
        <end position="114"/>
    </location>
</feature>
<dbReference type="EC" id="3.4.19.12" evidence="11"/>
<keyword evidence="5 10" id="KW-0863">Zinc-finger</keyword>
<feature type="domain" description="DUSP" evidence="15">
    <location>
        <begin position="160"/>
        <end position="291"/>
    </location>
</feature>
<keyword evidence="9" id="KW-0862">Zinc</keyword>
<evidence type="ECO:0000256" key="4">
    <source>
        <dbReference type="ARBA" id="ARBA00022723"/>
    </source>
</evidence>
<proteinExistence type="inferred from homology"/>
<dbReference type="PANTHER" id="PTHR21646">
    <property type="entry name" value="UBIQUITIN CARBOXYL-TERMINAL HYDROLASE"/>
    <property type="match status" value="1"/>
</dbReference>
<dbReference type="Gene3D" id="3.30.2230.10">
    <property type="entry name" value="DUSP-like"/>
    <property type="match status" value="1"/>
</dbReference>
<dbReference type="PROSITE" id="PS01360">
    <property type="entry name" value="ZF_MYND_1"/>
    <property type="match status" value="1"/>
</dbReference>
<keyword evidence="6 11" id="KW-0833">Ubl conjugation pathway</keyword>
<dbReference type="InterPro" id="IPR002893">
    <property type="entry name" value="Znf_MYND"/>
</dbReference>
<evidence type="ECO:0000256" key="10">
    <source>
        <dbReference type="PROSITE-ProRule" id="PRU00134"/>
    </source>
</evidence>
<dbReference type="InterPro" id="IPR050185">
    <property type="entry name" value="Ub_carboxyl-term_hydrolase"/>
</dbReference>
<dbReference type="InterPro" id="IPR001394">
    <property type="entry name" value="Peptidase_C19_UCH"/>
</dbReference>
<evidence type="ECO:0000256" key="6">
    <source>
        <dbReference type="ARBA" id="ARBA00022786"/>
    </source>
</evidence>
<dbReference type="Proteomes" id="UP001162640">
    <property type="component" value="Unassembled WGS sequence"/>
</dbReference>
<gene>
    <name evidence="16" type="ORF">TL16_g09961</name>
</gene>
<accession>A0A9W7BBB3</accession>
<evidence type="ECO:0000256" key="7">
    <source>
        <dbReference type="ARBA" id="ARBA00022801"/>
    </source>
</evidence>
<reference evidence="17" key="1">
    <citation type="journal article" date="2023" name="Commun. Biol.">
        <title>Genome analysis of Parmales, the sister group of diatoms, reveals the evolutionary specialization of diatoms from phago-mixotrophs to photoautotrophs.</title>
        <authorList>
            <person name="Ban H."/>
            <person name="Sato S."/>
            <person name="Yoshikawa S."/>
            <person name="Yamada K."/>
            <person name="Nakamura Y."/>
            <person name="Ichinomiya M."/>
            <person name="Sato N."/>
            <person name="Blanc-Mathieu R."/>
            <person name="Endo H."/>
            <person name="Kuwata A."/>
            <person name="Ogata H."/>
        </authorList>
    </citation>
    <scope>NUCLEOTIDE SEQUENCE [LARGE SCALE GENOMIC DNA]</scope>
</reference>
<keyword evidence="4" id="KW-0479">Metal-binding</keyword>
<keyword evidence="3 11" id="KW-0645">Protease</keyword>
<evidence type="ECO:0000313" key="17">
    <source>
        <dbReference type="Proteomes" id="UP001162640"/>
    </source>
</evidence>
<evidence type="ECO:0000313" key="16">
    <source>
        <dbReference type="EMBL" id="GMH84562.1"/>
    </source>
</evidence>
<evidence type="ECO:0000256" key="9">
    <source>
        <dbReference type="ARBA" id="ARBA00022833"/>
    </source>
</evidence>
<feature type="domain" description="MYND-type" evidence="14">
    <location>
        <begin position="6"/>
        <end position="42"/>
    </location>
</feature>
<dbReference type="PROSITE" id="PS50865">
    <property type="entry name" value="ZF_MYND_2"/>
    <property type="match status" value="2"/>
</dbReference>
<dbReference type="SUPFAM" id="SSF54001">
    <property type="entry name" value="Cysteine proteinases"/>
    <property type="match status" value="1"/>
</dbReference>
<evidence type="ECO:0000256" key="5">
    <source>
        <dbReference type="ARBA" id="ARBA00022771"/>
    </source>
</evidence>
<organism evidence="16 17">
    <name type="scientific">Triparma laevis f. inornata</name>
    <dbReference type="NCBI Taxonomy" id="1714386"/>
    <lineage>
        <taxon>Eukaryota</taxon>
        <taxon>Sar</taxon>
        <taxon>Stramenopiles</taxon>
        <taxon>Ochrophyta</taxon>
        <taxon>Bolidophyceae</taxon>
        <taxon>Parmales</taxon>
        <taxon>Triparmaceae</taxon>
        <taxon>Triparma</taxon>
    </lineage>
</organism>
<evidence type="ECO:0000259" key="14">
    <source>
        <dbReference type="PROSITE" id="PS50865"/>
    </source>
</evidence>
<dbReference type="EMBL" id="BLQM01000345">
    <property type="protein sequence ID" value="GMH84562.1"/>
    <property type="molecule type" value="Genomic_DNA"/>
</dbReference>
<dbReference type="CDD" id="cd23024">
    <property type="entry name" value="zf-HIT_ZNHIT2-3"/>
    <property type="match status" value="1"/>
</dbReference>
<evidence type="ECO:0000256" key="1">
    <source>
        <dbReference type="ARBA" id="ARBA00000707"/>
    </source>
</evidence>
<sequence>MSNAICDHCGATDSKKRCTKCRTRYCSKECQRSAWPTHKLDCSVRAVVLKANNTSSILESLNDPAVEVEFVDSRVESSVESAASSLSNLNLQQSHPQPQPQPQPSLLTPSSVSLKTCPPTDERQSFLTHQYPHPAPPPHLINLEEMDSPVKERKGGEDMLSFEKQKAMIIKLLTDDPVYSPTPTYDSKNRCMLPGPWFRSWLTCVSWSLPPPPSRLHIPALNYTLEGFEQIEPRVERPGVLDYTVLLVGAGKLKGELVTFYDFYPVKGAVCKAFENWYGVKGTPTTISNTNGQWNPTSPPTSQSSTFTTCSNCGGEGYKRCSSCKKVHYCSKSCQEHHWQHYHEAECGKEIVENKHKPGLTNLGNSCYMNSALQCVMHSQEVRRVFLSGDWKGFVNKENWESTGGKLAGAFCRLINQYYGEGEDYISPIDFKKVVGKCDKEYGFGGLRQHDCTEFIIWLLDRMHEDLNVSQIPKPYVEFTDSDGTNSAVASRVNHEKCLLRDNSELSRAFGGQWQSTCICPVCKNVSVKFEPFNTNTLEVKTTDTKTTKPIHVYLFRKPGEGKRAPKPVELYVEVPKGGDLSDVRKALPKKIDHIRAECMVLADVYQNNFYKFMNNGVGYPSANFEDTDEMAVYECQAPVNGDFTVAAIVQTNQLGTPLGWPVISDLKRTDTCKQIKDRVWKLFRRTMGKKQNYLEGHQFYGLTEAEISAFGRKKMNLYVVEEQHLKGGRDGSVNLKHAKMVPPDDCLIFFEALEGEDGKRKKMIHMVVVWRPEWMGIMDENELNDKVTHESCSLAAGGGGGRASLTLDGLFTMQSKPERLDGMYCSHCKDHTKAIKTLKPRRLPNILIITFKRFEIRNGRMTKVKTFVDFPINNLDMSKHSLAHNELEKGAMAGGPVSAMYDLFGVVQHYGNAGYGHYTSCCRAWEGRQTGVQGEMEDEWWLFDDNSVTKVAKKEEIVNEFAYALFYRRKVYI</sequence>
<evidence type="ECO:0000256" key="11">
    <source>
        <dbReference type="RuleBase" id="RU366025"/>
    </source>
</evidence>
<comment type="catalytic activity">
    <reaction evidence="1 11">
        <text>Thiol-dependent hydrolysis of ester, thioester, amide, peptide and isopeptide bonds formed by the C-terminal Gly of ubiquitin (a 76-residue protein attached to proteins as an intracellular targeting signal).</text>
        <dbReference type="EC" id="3.4.19.12"/>
    </reaction>
</comment>
<feature type="domain" description="USP" evidence="13">
    <location>
        <begin position="358"/>
        <end position="971"/>
    </location>
</feature>
<dbReference type="PROSITE" id="PS00973">
    <property type="entry name" value="USP_2"/>
    <property type="match status" value="1"/>
</dbReference>
<evidence type="ECO:0000256" key="3">
    <source>
        <dbReference type="ARBA" id="ARBA00022670"/>
    </source>
</evidence>
<feature type="compositionally biased region" description="Low complexity" evidence="12">
    <location>
        <begin position="84"/>
        <end position="96"/>
    </location>
</feature>
<evidence type="ECO:0000259" key="15">
    <source>
        <dbReference type="PROSITE" id="PS51283"/>
    </source>
</evidence>
<dbReference type="PROSITE" id="PS50235">
    <property type="entry name" value="USP_3"/>
    <property type="match status" value="1"/>
</dbReference>
<dbReference type="GO" id="GO:0004843">
    <property type="term" value="F:cysteine-type deubiquitinase activity"/>
    <property type="evidence" value="ECO:0007669"/>
    <property type="project" value="UniProtKB-UniRule"/>
</dbReference>
<keyword evidence="8 11" id="KW-0788">Thiol protease</keyword>
<protein>
    <recommendedName>
        <fullName evidence="11">Ubiquitin carboxyl-terminal hydrolase</fullName>
        <ecNumber evidence="11">3.4.19.12</ecNumber>
    </recommendedName>
</protein>
<name>A0A9W7BBB3_9STRA</name>
<dbReference type="InterPro" id="IPR038765">
    <property type="entry name" value="Papain-like_cys_pep_sf"/>
</dbReference>
<feature type="compositionally biased region" description="Low complexity" evidence="12">
    <location>
        <begin position="104"/>
        <end position="114"/>
    </location>
</feature>
<dbReference type="InterPro" id="IPR006615">
    <property type="entry name" value="Pept_C19_DUSP"/>
</dbReference>
<feature type="domain" description="MYND-type" evidence="14">
    <location>
        <begin position="310"/>
        <end position="347"/>
    </location>
</feature>
<dbReference type="PROSITE" id="PS00972">
    <property type="entry name" value="USP_1"/>
    <property type="match status" value="1"/>
</dbReference>
<dbReference type="Gene3D" id="6.10.140.2220">
    <property type="match status" value="2"/>
</dbReference>
<evidence type="ECO:0000256" key="8">
    <source>
        <dbReference type="ARBA" id="ARBA00022807"/>
    </source>
</evidence>
<dbReference type="GO" id="GO:0006508">
    <property type="term" value="P:proteolysis"/>
    <property type="evidence" value="ECO:0007669"/>
    <property type="project" value="UniProtKB-KW"/>
</dbReference>
<dbReference type="InterPro" id="IPR018200">
    <property type="entry name" value="USP_CS"/>
</dbReference>
<dbReference type="PANTHER" id="PTHR21646:SF24">
    <property type="entry name" value="UBIQUITIN CARBOXYL-TERMINAL HYDROLASE"/>
    <property type="match status" value="1"/>
</dbReference>
<dbReference type="AlphaFoldDB" id="A0A9W7BBB3"/>
<dbReference type="SUPFAM" id="SSF144232">
    <property type="entry name" value="HIT/MYND zinc finger-like"/>
    <property type="match status" value="2"/>
</dbReference>
<dbReference type="InterPro" id="IPR028889">
    <property type="entry name" value="USP"/>
</dbReference>
<dbReference type="InterPro" id="IPR035927">
    <property type="entry name" value="DUSP-like_sf"/>
</dbReference>